<gene>
    <name evidence="1" type="ORF">EV383_1499</name>
</gene>
<dbReference type="EMBL" id="SHKL01000001">
    <property type="protein sequence ID" value="RZT84648.1"/>
    <property type="molecule type" value="Genomic_DNA"/>
</dbReference>
<dbReference type="Pfam" id="PF13376">
    <property type="entry name" value="OmdA"/>
    <property type="match status" value="1"/>
</dbReference>
<dbReference type="AlphaFoldDB" id="A0A4Q7UUQ2"/>
<reference evidence="1 2" key="1">
    <citation type="submission" date="2019-02" db="EMBL/GenBank/DDBJ databases">
        <title>Sequencing the genomes of 1000 actinobacteria strains.</title>
        <authorList>
            <person name="Klenk H.-P."/>
        </authorList>
    </citation>
    <scope>NUCLEOTIDE SEQUENCE [LARGE SCALE GENOMIC DNA]</scope>
    <source>
        <strain evidence="1 2">DSM 45779</strain>
    </source>
</reference>
<protein>
    <submittedName>
        <fullName evidence="1">Uncharacterized protein YdeI (YjbR/CyaY-like superfamily)</fullName>
    </submittedName>
</protein>
<dbReference type="Proteomes" id="UP000291591">
    <property type="component" value="Unassembled WGS sequence"/>
</dbReference>
<organism evidence="1 2">
    <name type="scientific">Pseudonocardia sediminis</name>
    <dbReference type="NCBI Taxonomy" id="1397368"/>
    <lineage>
        <taxon>Bacteria</taxon>
        <taxon>Bacillati</taxon>
        <taxon>Actinomycetota</taxon>
        <taxon>Actinomycetes</taxon>
        <taxon>Pseudonocardiales</taxon>
        <taxon>Pseudonocardiaceae</taxon>
        <taxon>Pseudonocardia</taxon>
    </lineage>
</organism>
<dbReference type="RefSeq" id="WP_207223459.1">
    <property type="nucleotide sequence ID" value="NZ_SHKL01000001.1"/>
</dbReference>
<keyword evidence="2" id="KW-1185">Reference proteome</keyword>
<evidence type="ECO:0000313" key="2">
    <source>
        <dbReference type="Proteomes" id="UP000291591"/>
    </source>
</evidence>
<name>A0A4Q7UUQ2_PSEST</name>
<accession>A0A4Q7UUQ2</accession>
<evidence type="ECO:0000313" key="1">
    <source>
        <dbReference type="EMBL" id="RZT84648.1"/>
    </source>
</evidence>
<proteinExistence type="predicted"/>
<sequence>MTGILSADRAQWRAWLASQSGTAEEIWLVIPHARHRTSENPGISHREAIEEALCFGWIDSHARGYDEGSMVQRFSPRGPRSTWSKVNRELVEQLDTAGLMTPAGRAVVDLAKRTGTWSALAQAQDGIVPDDLRAALDAAASAFVDALSPSSRRSILEWVARAKRPDTRRRRIARIADCAAVSTTPPELNLRTRATPAAVATS</sequence>
<comment type="caution">
    <text evidence="1">The sequence shown here is derived from an EMBL/GenBank/DDBJ whole genome shotgun (WGS) entry which is preliminary data.</text>
</comment>